<evidence type="ECO:0000256" key="4">
    <source>
        <dbReference type="ARBA" id="ARBA00022496"/>
    </source>
</evidence>
<dbReference type="GO" id="GO:0005524">
    <property type="term" value="F:ATP binding"/>
    <property type="evidence" value="ECO:0007669"/>
    <property type="project" value="InterPro"/>
</dbReference>
<keyword evidence="3" id="KW-1003">Cell membrane</keyword>
<dbReference type="GO" id="GO:0005886">
    <property type="term" value="C:plasma membrane"/>
    <property type="evidence" value="ECO:0007669"/>
    <property type="project" value="UniProtKB-SubCell"/>
</dbReference>
<dbReference type="KEGG" id="cdx:CDES_12655"/>
<dbReference type="InterPro" id="IPR038729">
    <property type="entry name" value="Rad50/SbcC_AAA"/>
</dbReference>
<dbReference type="SMART" id="SM00382">
    <property type="entry name" value="AAA"/>
    <property type="match status" value="1"/>
</dbReference>
<reference evidence="9 10" key="1">
    <citation type="submission" date="2014-08" db="EMBL/GenBank/DDBJ databases">
        <title>Complete genome sequence of Corynebacterium deserti GIMN1.010 (=DSM 45689), isolated from desert sand in western China.</title>
        <authorList>
            <person name="Ruckert C."/>
            <person name="Albersmeier A."/>
            <person name="Kalinowski J."/>
        </authorList>
    </citation>
    <scope>NUCLEOTIDE SEQUENCE [LARGE SCALE GENOMIC DNA]</scope>
    <source>
        <strain evidence="9 10">GIMN1.010</strain>
    </source>
</reference>
<organism evidence="9 10">
    <name type="scientific">Corynebacterium deserti GIMN1.010</name>
    <dbReference type="NCBI Taxonomy" id="931089"/>
    <lineage>
        <taxon>Bacteria</taxon>
        <taxon>Bacillati</taxon>
        <taxon>Actinomycetota</taxon>
        <taxon>Actinomycetes</taxon>
        <taxon>Mycobacteriales</taxon>
        <taxon>Corynebacteriaceae</taxon>
        <taxon>Corynebacterium</taxon>
    </lineage>
</organism>
<evidence type="ECO:0000259" key="8">
    <source>
        <dbReference type="SMART" id="SM00382"/>
    </source>
</evidence>
<dbReference type="InterPro" id="IPR027417">
    <property type="entry name" value="P-loop_NTPase"/>
</dbReference>
<keyword evidence="10" id="KW-1185">Reference proteome</keyword>
<keyword evidence="5" id="KW-0408">Iron</keyword>
<dbReference type="InterPro" id="IPR003593">
    <property type="entry name" value="AAA+_ATPase"/>
</dbReference>
<keyword evidence="6" id="KW-0406">Ion transport</keyword>
<gene>
    <name evidence="9" type="ORF">CDES_12655</name>
</gene>
<protein>
    <submittedName>
        <fullName evidence="9">ABC transporter ATPase</fullName>
    </submittedName>
</protein>
<dbReference type="CDD" id="cd00267">
    <property type="entry name" value="ABC_ATPase"/>
    <property type="match status" value="1"/>
</dbReference>
<evidence type="ECO:0000313" key="9">
    <source>
        <dbReference type="EMBL" id="ALC06875.1"/>
    </source>
</evidence>
<evidence type="ECO:0000313" key="10">
    <source>
        <dbReference type="Proteomes" id="UP000068067"/>
    </source>
</evidence>
<accession>A0A0M4CZ95</accession>
<dbReference type="Pfam" id="PF13304">
    <property type="entry name" value="AAA_21"/>
    <property type="match status" value="1"/>
</dbReference>
<dbReference type="SUPFAM" id="SSF52540">
    <property type="entry name" value="P-loop containing nucleoside triphosphate hydrolases"/>
    <property type="match status" value="1"/>
</dbReference>
<dbReference type="Proteomes" id="UP000068067">
    <property type="component" value="Chromosome"/>
</dbReference>
<comment type="subcellular location">
    <subcellularLocation>
        <location evidence="1">Cell membrane</location>
        <topology evidence="1">Peripheral membrane protein</topology>
    </subcellularLocation>
</comment>
<dbReference type="EMBL" id="CP009220">
    <property type="protein sequence ID" value="ALC06875.1"/>
    <property type="molecule type" value="Genomic_DNA"/>
</dbReference>
<dbReference type="InterPro" id="IPR051535">
    <property type="entry name" value="Siderophore_ABC-ATPase"/>
</dbReference>
<evidence type="ECO:0000256" key="5">
    <source>
        <dbReference type="ARBA" id="ARBA00023004"/>
    </source>
</evidence>
<dbReference type="GO" id="GO:0016887">
    <property type="term" value="F:ATP hydrolysis activity"/>
    <property type="evidence" value="ECO:0007669"/>
    <property type="project" value="InterPro"/>
</dbReference>
<dbReference type="PANTHER" id="PTHR42771:SF2">
    <property type="entry name" value="IRON(3+)-HYDROXAMATE IMPORT ATP-BINDING PROTEIN FHUC"/>
    <property type="match status" value="1"/>
</dbReference>
<dbReference type="InterPro" id="IPR003959">
    <property type="entry name" value="ATPase_AAA_core"/>
</dbReference>
<dbReference type="PANTHER" id="PTHR42771">
    <property type="entry name" value="IRON(3+)-HYDROXAMATE IMPORT ATP-BINDING PROTEIN FHUC"/>
    <property type="match status" value="1"/>
</dbReference>
<dbReference type="Gene3D" id="3.40.50.300">
    <property type="entry name" value="P-loop containing nucleotide triphosphate hydrolases"/>
    <property type="match status" value="2"/>
</dbReference>
<name>A0A0M4CZ95_9CORY</name>
<dbReference type="GO" id="GO:0006826">
    <property type="term" value="P:iron ion transport"/>
    <property type="evidence" value="ECO:0007669"/>
    <property type="project" value="UniProtKB-KW"/>
</dbReference>
<keyword evidence="7" id="KW-0472">Membrane</keyword>
<evidence type="ECO:0000256" key="7">
    <source>
        <dbReference type="ARBA" id="ARBA00023136"/>
    </source>
</evidence>
<keyword evidence="4" id="KW-0410">Iron transport</keyword>
<proteinExistence type="predicted"/>
<dbReference type="AlphaFoldDB" id="A0A0M4CZ95"/>
<sequence length="253" mass="27607">MMPYVDQVEVRGGTSWMAEVPAVKALAGLGVAGLGAAEFGSAEFTHPVTIITGENGVGKSTILEAIAVNAGFDVNGGAYVDPQDSVESLLENPLEDSLRGAVSIRRGPLPMYGYFLRAETHFNVATDVWTQPSGWINHHQMSHGESVMHTIQDVFTDQGLYLLDEPEAGLSFIRQMAILAELYTLGREGSQIIMVTHSPILLAIPGADIWEFTDEGEFRRGLDVEETTAFRALRDFLDDPETIAEFMVDVTDM</sequence>
<dbReference type="GO" id="GO:0006302">
    <property type="term" value="P:double-strand break repair"/>
    <property type="evidence" value="ECO:0007669"/>
    <property type="project" value="InterPro"/>
</dbReference>
<evidence type="ECO:0000256" key="6">
    <source>
        <dbReference type="ARBA" id="ARBA00023065"/>
    </source>
</evidence>
<dbReference type="PATRIC" id="fig|931089.4.peg.2560"/>
<dbReference type="STRING" id="931089.CDES_12655"/>
<dbReference type="Pfam" id="PF13476">
    <property type="entry name" value="AAA_23"/>
    <property type="match status" value="1"/>
</dbReference>
<evidence type="ECO:0000256" key="3">
    <source>
        <dbReference type="ARBA" id="ARBA00022475"/>
    </source>
</evidence>
<evidence type="ECO:0000256" key="1">
    <source>
        <dbReference type="ARBA" id="ARBA00004202"/>
    </source>
</evidence>
<feature type="domain" description="AAA+ ATPase" evidence="8">
    <location>
        <begin position="45"/>
        <end position="216"/>
    </location>
</feature>
<evidence type="ECO:0000256" key="2">
    <source>
        <dbReference type="ARBA" id="ARBA00022448"/>
    </source>
</evidence>
<keyword evidence="2" id="KW-0813">Transport</keyword>